<dbReference type="Pfam" id="PF01048">
    <property type="entry name" value="PNP_UDP_1"/>
    <property type="match status" value="1"/>
</dbReference>
<dbReference type="CDD" id="cd09008">
    <property type="entry name" value="MTAN"/>
    <property type="match status" value="1"/>
</dbReference>
<name>A0A0B9G0V5_9GAMM</name>
<feature type="signal peptide" evidence="1">
    <location>
        <begin position="1"/>
        <end position="23"/>
    </location>
</feature>
<dbReference type="Gene3D" id="3.40.50.1580">
    <property type="entry name" value="Nucleoside phosphorylase domain"/>
    <property type="match status" value="1"/>
</dbReference>
<dbReference type="EMBL" id="JWLZ01000180">
    <property type="protein sequence ID" value="KHT62274.1"/>
    <property type="molecule type" value="Genomic_DNA"/>
</dbReference>
<dbReference type="GO" id="GO:0019284">
    <property type="term" value="P:L-methionine salvage from S-adenosylmethionine"/>
    <property type="evidence" value="ECO:0007669"/>
    <property type="project" value="TreeGrafter"/>
</dbReference>
<evidence type="ECO:0000313" key="4">
    <source>
        <dbReference type="Proteomes" id="UP000031278"/>
    </source>
</evidence>
<dbReference type="GO" id="GO:0008930">
    <property type="term" value="F:methylthioadenosine nucleosidase activity"/>
    <property type="evidence" value="ECO:0007669"/>
    <property type="project" value="TreeGrafter"/>
</dbReference>
<dbReference type="GO" id="GO:0008782">
    <property type="term" value="F:adenosylhomocysteine nucleosidase activity"/>
    <property type="evidence" value="ECO:0007669"/>
    <property type="project" value="TreeGrafter"/>
</dbReference>
<sequence>MLSQTKKVFFVVGALLLSTVATASTVKSVTVPANTAPKQPILIQGPMPIEAEYFADLLKNVRIEHSGNFTFYIGTLNDYPIVVTKTSKGVENTAAATAIAIERYKPRAIINQGTSGGHDKSLNVGDIVLGKRSFNAGNFKTPVLSEGEGSNPMNWIPMDVMASEGSAGEGDGAVDAEKVRYYEGNPELLASAHAVKETHKRGKVVEGTIGSANFWNNEIDRMNWLNKHFGSSVEEMETASAAMMAEAYGIPFLGIRILSNNLTNGGKYDPSTATDNQKFVKNVVLHYISTL</sequence>
<dbReference type="GO" id="GO:0009116">
    <property type="term" value="P:nucleoside metabolic process"/>
    <property type="evidence" value="ECO:0007669"/>
    <property type="project" value="InterPro"/>
</dbReference>
<reference evidence="3 4" key="1">
    <citation type="submission" date="2014-12" db="EMBL/GenBank/DDBJ databases">
        <title>Genome sequencing of Photobacterium gaetbulicola AD005a.</title>
        <authorList>
            <person name="Adrian T.G.S."/>
            <person name="Chan K.G."/>
        </authorList>
    </citation>
    <scope>NUCLEOTIDE SEQUENCE [LARGE SCALE GENOMIC DNA]</scope>
    <source>
        <strain evidence="3 4">AD005a</strain>
    </source>
</reference>
<dbReference type="AlphaFoldDB" id="A0A0B9G0V5"/>
<dbReference type="PANTHER" id="PTHR46832:SF1">
    <property type="entry name" value="5'-METHYLTHIOADENOSINE_S-ADENOSYLHOMOCYSTEINE NUCLEOSIDASE"/>
    <property type="match status" value="1"/>
</dbReference>
<evidence type="ECO:0000256" key="1">
    <source>
        <dbReference type="SAM" id="SignalP"/>
    </source>
</evidence>
<protein>
    <submittedName>
        <fullName evidence="3">5'-methylthioadenosine nucleosidase</fullName>
    </submittedName>
</protein>
<accession>A0A0B9G0V5</accession>
<dbReference type="PANTHER" id="PTHR46832">
    <property type="entry name" value="5'-METHYLTHIOADENOSINE/S-ADENOSYLHOMOCYSTEINE NUCLEOSIDASE"/>
    <property type="match status" value="1"/>
</dbReference>
<dbReference type="Proteomes" id="UP000031278">
    <property type="component" value="Unassembled WGS sequence"/>
</dbReference>
<comment type="caution">
    <text evidence="3">The sequence shown here is derived from an EMBL/GenBank/DDBJ whole genome shotgun (WGS) entry which is preliminary data.</text>
</comment>
<dbReference type="GO" id="GO:0005829">
    <property type="term" value="C:cytosol"/>
    <property type="evidence" value="ECO:0007669"/>
    <property type="project" value="TreeGrafter"/>
</dbReference>
<evidence type="ECO:0000313" key="3">
    <source>
        <dbReference type="EMBL" id="KHT62274.1"/>
    </source>
</evidence>
<dbReference type="RefSeq" id="WP_039465553.1">
    <property type="nucleotide sequence ID" value="NZ_JWLZ01000180.1"/>
</dbReference>
<keyword evidence="1" id="KW-0732">Signal</keyword>
<dbReference type="InterPro" id="IPR000845">
    <property type="entry name" value="Nucleoside_phosphorylase_d"/>
</dbReference>
<dbReference type="InterPro" id="IPR035994">
    <property type="entry name" value="Nucleoside_phosphorylase_sf"/>
</dbReference>
<proteinExistence type="predicted"/>
<evidence type="ECO:0000259" key="2">
    <source>
        <dbReference type="Pfam" id="PF01048"/>
    </source>
</evidence>
<organism evidence="3 4">
    <name type="scientific">Photobacterium gaetbulicola</name>
    <dbReference type="NCBI Taxonomy" id="1295392"/>
    <lineage>
        <taxon>Bacteria</taxon>
        <taxon>Pseudomonadati</taxon>
        <taxon>Pseudomonadota</taxon>
        <taxon>Gammaproteobacteria</taxon>
        <taxon>Vibrionales</taxon>
        <taxon>Vibrionaceae</taxon>
        <taxon>Photobacterium</taxon>
    </lineage>
</organism>
<dbReference type="SUPFAM" id="SSF53167">
    <property type="entry name" value="Purine and uridine phosphorylases"/>
    <property type="match status" value="1"/>
</dbReference>
<gene>
    <name evidence="3" type="ORF">RJ45_17970</name>
</gene>
<feature type="domain" description="Nucleoside phosphorylase" evidence="2">
    <location>
        <begin position="40"/>
        <end position="283"/>
    </location>
</feature>
<feature type="chain" id="PRO_5002128045" evidence="1">
    <location>
        <begin position="24"/>
        <end position="291"/>
    </location>
</feature>